<evidence type="ECO:0000256" key="1">
    <source>
        <dbReference type="SAM" id="Phobius"/>
    </source>
</evidence>
<keyword evidence="1" id="KW-0472">Membrane</keyword>
<reference evidence="2 3" key="1">
    <citation type="journal article" date="2016" name="Nat. Commun.">
        <title>Thousands of microbial genomes shed light on interconnected biogeochemical processes in an aquifer system.</title>
        <authorList>
            <person name="Anantharaman K."/>
            <person name="Brown C.T."/>
            <person name="Hug L.A."/>
            <person name="Sharon I."/>
            <person name="Castelle C.J."/>
            <person name="Probst A.J."/>
            <person name="Thomas B.C."/>
            <person name="Singh A."/>
            <person name="Wilkins M.J."/>
            <person name="Karaoz U."/>
            <person name="Brodie E.L."/>
            <person name="Williams K.H."/>
            <person name="Hubbard S.S."/>
            <person name="Banfield J.F."/>
        </authorList>
    </citation>
    <scope>NUCLEOTIDE SEQUENCE [LARGE SCALE GENOMIC DNA]</scope>
</reference>
<proteinExistence type="predicted"/>
<sequence>MKKSGFALIEFIVVLGVISILLPAIFTLYFASIQNQQKAQTLIQVKQNGDNALSIIESLVRNNATAIYDSADNITKRCEGSDTAYEFSDGISFTDKLGNIFTFQLDKTDTDTQKIASISSNTSIPLTNDRVTVSALDFSCTRKTQFSSPIVSIAFTISQKVGLTRHEAENTLDWATNIKLRN</sequence>
<dbReference type="AlphaFoldDB" id="A0A1F7GDD4"/>
<dbReference type="NCBIfam" id="TIGR02532">
    <property type="entry name" value="IV_pilin_GFxxxE"/>
    <property type="match status" value="1"/>
</dbReference>
<dbReference type="InterPro" id="IPR045584">
    <property type="entry name" value="Pilin-like"/>
</dbReference>
<name>A0A1F7GDD4_9BACT</name>
<feature type="transmembrane region" description="Helical" evidence="1">
    <location>
        <begin position="7"/>
        <end position="31"/>
    </location>
</feature>
<dbReference type="InterPro" id="IPR012902">
    <property type="entry name" value="N_methyl_site"/>
</dbReference>
<dbReference type="Proteomes" id="UP000178372">
    <property type="component" value="Unassembled WGS sequence"/>
</dbReference>
<gene>
    <name evidence="2" type="ORF">A2690_03665</name>
</gene>
<dbReference type="EMBL" id="MFZF01000010">
    <property type="protein sequence ID" value="OGK16845.1"/>
    <property type="molecule type" value="Genomic_DNA"/>
</dbReference>
<protein>
    <submittedName>
        <fullName evidence="2">Uncharacterized protein</fullName>
    </submittedName>
</protein>
<evidence type="ECO:0000313" key="2">
    <source>
        <dbReference type="EMBL" id="OGK16845.1"/>
    </source>
</evidence>
<evidence type="ECO:0000313" key="3">
    <source>
        <dbReference type="Proteomes" id="UP000178372"/>
    </source>
</evidence>
<comment type="caution">
    <text evidence="2">The sequence shown here is derived from an EMBL/GenBank/DDBJ whole genome shotgun (WGS) entry which is preliminary data.</text>
</comment>
<dbReference type="SUPFAM" id="SSF54523">
    <property type="entry name" value="Pili subunits"/>
    <property type="match status" value="1"/>
</dbReference>
<keyword evidence="1" id="KW-1133">Transmembrane helix</keyword>
<keyword evidence="1" id="KW-0812">Transmembrane</keyword>
<organism evidence="2 3">
    <name type="scientific">Candidatus Roizmanbacteria bacterium RIFCSPHIGHO2_01_FULL_39_12b</name>
    <dbReference type="NCBI Taxonomy" id="1802030"/>
    <lineage>
        <taxon>Bacteria</taxon>
        <taxon>Candidatus Roizmaniibacteriota</taxon>
    </lineage>
</organism>
<accession>A0A1F7GDD4</accession>